<proteinExistence type="predicted"/>
<dbReference type="AlphaFoldDB" id="A0A3M7QCQ7"/>
<protein>
    <submittedName>
        <fullName evidence="1">Uncharacterized protein</fullName>
    </submittedName>
</protein>
<dbReference type="EMBL" id="REGN01006635">
    <property type="protein sequence ID" value="RNA08781.1"/>
    <property type="molecule type" value="Genomic_DNA"/>
</dbReference>
<reference evidence="1 2" key="1">
    <citation type="journal article" date="2018" name="Sci. Rep.">
        <title>Genomic signatures of local adaptation to the degree of environmental predictability in rotifers.</title>
        <authorList>
            <person name="Franch-Gras L."/>
            <person name="Hahn C."/>
            <person name="Garcia-Roger E.M."/>
            <person name="Carmona M.J."/>
            <person name="Serra M."/>
            <person name="Gomez A."/>
        </authorList>
    </citation>
    <scope>NUCLEOTIDE SEQUENCE [LARGE SCALE GENOMIC DNA]</scope>
    <source>
        <strain evidence="1">HYR1</strain>
    </source>
</reference>
<name>A0A3M7QCQ7_BRAPC</name>
<gene>
    <name evidence="1" type="ORF">BpHYR1_004241</name>
</gene>
<evidence type="ECO:0000313" key="1">
    <source>
        <dbReference type="EMBL" id="RNA08781.1"/>
    </source>
</evidence>
<comment type="caution">
    <text evidence="1">The sequence shown here is derived from an EMBL/GenBank/DDBJ whole genome shotgun (WGS) entry which is preliminary data.</text>
</comment>
<evidence type="ECO:0000313" key="2">
    <source>
        <dbReference type="Proteomes" id="UP000276133"/>
    </source>
</evidence>
<keyword evidence="2" id="KW-1185">Reference proteome</keyword>
<accession>A0A3M7QCQ7</accession>
<sequence length="61" mass="7091">MYNGSLDLVGKKKAKCNVKKILGGVSKDLCTERIWVFWIVERFRELGILLNSYSIKFVRIN</sequence>
<dbReference type="Proteomes" id="UP000276133">
    <property type="component" value="Unassembled WGS sequence"/>
</dbReference>
<organism evidence="1 2">
    <name type="scientific">Brachionus plicatilis</name>
    <name type="common">Marine rotifer</name>
    <name type="synonym">Brachionus muelleri</name>
    <dbReference type="NCBI Taxonomy" id="10195"/>
    <lineage>
        <taxon>Eukaryota</taxon>
        <taxon>Metazoa</taxon>
        <taxon>Spiralia</taxon>
        <taxon>Gnathifera</taxon>
        <taxon>Rotifera</taxon>
        <taxon>Eurotatoria</taxon>
        <taxon>Monogononta</taxon>
        <taxon>Pseudotrocha</taxon>
        <taxon>Ploima</taxon>
        <taxon>Brachionidae</taxon>
        <taxon>Brachionus</taxon>
    </lineage>
</organism>